<evidence type="ECO:0000256" key="1">
    <source>
        <dbReference type="ARBA" id="ARBA00004613"/>
    </source>
</evidence>
<protein>
    <recommendedName>
        <fullName evidence="4">C1q domain-containing protein</fullName>
    </recommendedName>
</protein>
<dbReference type="PROSITE" id="PS50871">
    <property type="entry name" value="C1Q"/>
    <property type="match status" value="1"/>
</dbReference>
<dbReference type="InterPro" id="IPR050822">
    <property type="entry name" value="Cerebellin_Synaptic_Org"/>
</dbReference>
<evidence type="ECO:0000256" key="3">
    <source>
        <dbReference type="ARBA" id="ARBA00022729"/>
    </source>
</evidence>
<dbReference type="SUPFAM" id="SSF49842">
    <property type="entry name" value="TNF-like"/>
    <property type="match status" value="1"/>
</dbReference>
<dbReference type="GO" id="GO:0005576">
    <property type="term" value="C:extracellular region"/>
    <property type="evidence" value="ECO:0007669"/>
    <property type="project" value="UniProtKB-SubCell"/>
</dbReference>
<organism evidence="5 6">
    <name type="scientific">Dreissena polymorpha</name>
    <name type="common">Zebra mussel</name>
    <name type="synonym">Mytilus polymorpha</name>
    <dbReference type="NCBI Taxonomy" id="45954"/>
    <lineage>
        <taxon>Eukaryota</taxon>
        <taxon>Metazoa</taxon>
        <taxon>Spiralia</taxon>
        <taxon>Lophotrochozoa</taxon>
        <taxon>Mollusca</taxon>
        <taxon>Bivalvia</taxon>
        <taxon>Autobranchia</taxon>
        <taxon>Heteroconchia</taxon>
        <taxon>Euheterodonta</taxon>
        <taxon>Imparidentia</taxon>
        <taxon>Neoheterodontei</taxon>
        <taxon>Myida</taxon>
        <taxon>Dreissenoidea</taxon>
        <taxon>Dreissenidae</taxon>
        <taxon>Dreissena</taxon>
    </lineage>
</organism>
<dbReference type="Proteomes" id="UP000828390">
    <property type="component" value="Unassembled WGS sequence"/>
</dbReference>
<accession>A0A9D4GLU3</accession>
<reference evidence="5" key="2">
    <citation type="submission" date="2020-11" db="EMBL/GenBank/DDBJ databases">
        <authorList>
            <person name="McCartney M.A."/>
            <person name="Auch B."/>
            <person name="Kono T."/>
            <person name="Mallez S."/>
            <person name="Becker A."/>
            <person name="Gohl D.M."/>
            <person name="Silverstein K.A.T."/>
            <person name="Koren S."/>
            <person name="Bechman K.B."/>
            <person name="Herman A."/>
            <person name="Abrahante J.E."/>
            <person name="Garbe J."/>
        </authorList>
    </citation>
    <scope>NUCLEOTIDE SEQUENCE</scope>
    <source>
        <strain evidence="5">Duluth1</strain>
        <tissue evidence="5">Whole animal</tissue>
    </source>
</reference>
<reference evidence="5" key="1">
    <citation type="journal article" date="2019" name="bioRxiv">
        <title>The Genome of the Zebra Mussel, Dreissena polymorpha: A Resource for Invasive Species Research.</title>
        <authorList>
            <person name="McCartney M.A."/>
            <person name="Auch B."/>
            <person name="Kono T."/>
            <person name="Mallez S."/>
            <person name="Zhang Y."/>
            <person name="Obille A."/>
            <person name="Becker A."/>
            <person name="Abrahante J.E."/>
            <person name="Garbe J."/>
            <person name="Badalamenti J.P."/>
            <person name="Herman A."/>
            <person name="Mangelson H."/>
            <person name="Liachko I."/>
            <person name="Sullivan S."/>
            <person name="Sone E.D."/>
            <person name="Koren S."/>
            <person name="Silverstein K.A.T."/>
            <person name="Beckman K.B."/>
            <person name="Gohl D.M."/>
        </authorList>
    </citation>
    <scope>NUCLEOTIDE SEQUENCE</scope>
    <source>
        <strain evidence="5">Duluth1</strain>
        <tissue evidence="5">Whole animal</tissue>
    </source>
</reference>
<name>A0A9D4GLU3_DREPO</name>
<feature type="non-terminal residue" evidence="5">
    <location>
        <position position="194"/>
    </location>
</feature>
<evidence type="ECO:0000313" key="6">
    <source>
        <dbReference type="Proteomes" id="UP000828390"/>
    </source>
</evidence>
<dbReference type="AlphaFoldDB" id="A0A9D4GLU3"/>
<dbReference type="EMBL" id="JAIWYP010000005">
    <property type="protein sequence ID" value="KAH3819207.1"/>
    <property type="molecule type" value="Genomic_DNA"/>
</dbReference>
<dbReference type="PANTHER" id="PTHR22923:SF116">
    <property type="entry name" value="C1Q DOMAIN-CONTAINING PROTEIN"/>
    <property type="match status" value="1"/>
</dbReference>
<comment type="caution">
    <text evidence="5">The sequence shown here is derived from an EMBL/GenBank/DDBJ whole genome shotgun (WGS) entry which is preliminary data.</text>
</comment>
<keyword evidence="2" id="KW-0964">Secreted</keyword>
<proteinExistence type="predicted"/>
<dbReference type="Gene3D" id="2.60.120.40">
    <property type="match status" value="1"/>
</dbReference>
<evidence type="ECO:0000256" key="2">
    <source>
        <dbReference type="ARBA" id="ARBA00022525"/>
    </source>
</evidence>
<gene>
    <name evidence="5" type="ORF">DPMN_120940</name>
</gene>
<dbReference type="InterPro" id="IPR008983">
    <property type="entry name" value="Tumour_necrosis_fac-like_dom"/>
</dbReference>
<keyword evidence="6" id="KW-1185">Reference proteome</keyword>
<dbReference type="PRINTS" id="PR00007">
    <property type="entry name" value="COMPLEMNTC1Q"/>
</dbReference>
<evidence type="ECO:0000313" key="5">
    <source>
        <dbReference type="EMBL" id="KAH3819207.1"/>
    </source>
</evidence>
<keyword evidence="3" id="KW-0732">Signal</keyword>
<dbReference type="SMART" id="SM00110">
    <property type="entry name" value="C1Q"/>
    <property type="match status" value="1"/>
</dbReference>
<sequence length="194" mass="21035">VLLPEVTWCQDVPVDISQSLSVLIQEEANIRSQLDADLTALAQTLDALTNLQNNVTCGCPGRRPPVAFSATLTNEITSLGTNQQVPFDKVLTNVGGAYDSRHGEFRAPYDGTYEFSVSLYMRGARWAGLEIVREGVAVSKVRTGDGSEYTMAGTTVTLALRAGQDVWVRHIDESDSNAIDGETFPTFSGHLLQV</sequence>
<comment type="subcellular location">
    <subcellularLocation>
        <location evidence="1">Secreted</location>
    </subcellularLocation>
</comment>
<dbReference type="InterPro" id="IPR001073">
    <property type="entry name" value="C1q_dom"/>
</dbReference>
<evidence type="ECO:0000259" key="4">
    <source>
        <dbReference type="PROSITE" id="PS50871"/>
    </source>
</evidence>
<dbReference type="Pfam" id="PF00386">
    <property type="entry name" value="C1q"/>
    <property type="match status" value="1"/>
</dbReference>
<feature type="domain" description="C1q" evidence="4">
    <location>
        <begin position="61"/>
        <end position="194"/>
    </location>
</feature>
<dbReference type="PANTHER" id="PTHR22923">
    <property type="entry name" value="CEREBELLIN-RELATED"/>
    <property type="match status" value="1"/>
</dbReference>